<keyword evidence="1" id="KW-0378">Hydrolase</keyword>
<evidence type="ECO:0000313" key="2">
    <source>
        <dbReference type="Proteomes" id="UP000030203"/>
    </source>
</evidence>
<sequence>MKSVIAFTGKARSGKDTSCTLVKNLLIDSGYTVKVFAFADNLKATAGFIFDLDWQDLYGATKETPKKFDLTFSEVLQKVKWAFYKIMKDKGIHSDDKLCGEIADKLITEIKKVAKPTFKTRLGLKEEYIFSSRQIQQIWGSEVVRKVLGEKFWIRDLAERMESFFGECHNKSHIGIALICDLRFDLEAEFLQSYDSQIIEVTRNNAIQVASHSSEKGISTRFSRDIIQNNGTTEDLESKLKTIINL</sequence>
<dbReference type="InterPro" id="IPR027417">
    <property type="entry name" value="P-loop_NTPase"/>
</dbReference>
<reference evidence="1 2" key="1">
    <citation type="journal article" date="2015" name="Genome Announc.">
        <title>Complete Genome Sequence of Citrobacter freundii Myophage Moogle.</title>
        <authorList>
            <person name="Nguyen Q.T."/>
            <person name="Luna A.J."/>
            <person name="Hernandez A.C."/>
            <person name="Kuty Everett G.F."/>
        </authorList>
    </citation>
    <scope>NUCLEOTIDE SEQUENCE [LARGE SCALE GENOMIC DNA]</scope>
</reference>
<dbReference type="Gene3D" id="3.40.50.300">
    <property type="entry name" value="P-loop containing nucleotide triphosphate hydrolases"/>
    <property type="match status" value="2"/>
</dbReference>
<gene>
    <name evidence="1" type="ORF">CPT_Moogle33</name>
</gene>
<dbReference type="Proteomes" id="UP000030203">
    <property type="component" value="Segment"/>
</dbReference>
<dbReference type="GO" id="GO:0016787">
    <property type="term" value="F:hydrolase activity"/>
    <property type="evidence" value="ECO:0007669"/>
    <property type="project" value="UniProtKB-KW"/>
</dbReference>
<organism evidence="1 2">
    <name type="scientific">Citrobacter phage Moogle</name>
    <dbReference type="NCBI Taxonomy" id="1540094"/>
    <lineage>
        <taxon>Viruses</taxon>
        <taxon>Duplodnaviria</taxon>
        <taxon>Heunggongvirae</taxon>
        <taxon>Uroviricota</taxon>
        <taxon>Caudoviricetes</taxon>
        <taxon>Andersonviridae</taxon>
        <taxon>Ounavirinae</taxon>
        <taxon>Mooglevirus</taxon>
        <taxon>Mooglevirus moogle</taxon>
    </lineage>
</organism>
<protein>
    <submittedName>
        <fullName evidence="1">Nucleoside triphosphate hydrolase</fullName>
    </submittedName>
</protein>
<name>A0A0A0RNT5_9CAUD</name>
<dbReference type="EMBL" id="KM236239">
    <property type="protein sequence ID" value="AIW03770.1"/>
    <property type="molecule type" value="Genomic_DNA"/>
</dbReference>
<keyword evidence="2" id="KW-1185">Reference proteome</keyword>
<accession>A0A0A0RNT5</accession>
<dbReference type="InterPro" id="IPR048444">
    <property type="entry name" value="DNMK"/>
</dbReference>
<dbReference type="RefSeq" id="YP_009145676.1">
    <property type="nucleotide sequence ID" value="NC_027293.1"/>
</dbReference>
<proteinExistence type="predicted"/>
<evidence type="ECO:0000313" key="1">
    <source>
        <dbReference type="EMBL" id="AIW03770.1"/>
    </source>
</evidence>
<dbReference type="KEGG" id="vg:24573972"/>
<dbReference type="OrthoDB" id="9152at10239"/>
<dbReference type="Pfam" id="PF21448">
    <property type="entry name" value="DNMK"/>
    <property type="match status" value="1"/>
</dbReference>
<dbReference type="GeneID" id="24573972"/>
<dbReference type="SUPFAM" id="SSF52540">
    <property type="entry name" value="P-loop containing nucleoside triphosphate hydrolases"/>
    <property type="match status" value="1"/>
</dbReference>